<evidence type="ECO:0008006" key="4">
    <source>
        <dbReference type="Google" id="ProtNLM"/>
    </source>
</evidence>
<protein>
    <recommendedName>
        <fullName evidence="4">Cell wall-binding repeat-containing protein</fullName>
    </recommendedName>
</protein>
<dbReference type="Pfam" id="PF04122">
    <property type="entry name" value="CW_binding_2"/>
    <property type="match status" value="3"/>
</dbReference>
<evidence type="ECO:0000313" key="2">
    <source>
        <dbReference type="EMBL" id="PTL73527.1"/>
    </source>
</evidence>
<evidence type="ECO:0000313" key="3">
    <source>
        <dbReference type="Proteomes" id="UP000241085"/>
    </source>
</evidence>
<dbReference type="Gene3D" id="3.40.50.12090">
    <property type="match status" value="1"/>
</dbReference>
<dbReference type="EMBL" id="PZPL01000001">
    <property type="protein sequence ID" value="PTL73527.1"/>
    <property type="molecule type" value="Genomic_DNA"/>
</dbReference>
<dbReference type="InterPro" id="IPR051922">
    <property type="entry name" value="Bact_Sporulation_Assoc"/>
</dbReference>
<comment type="caution">
    <text evidence="2">The sequence shown here is derived from an EMBL/GenBank/DDBJ whole genome shotgun (WGS) entry which is preliminary data.</text>
</comment>
<feature type="chain" id="PRO_5015406274" description="Cell wall-binding repeat-containing protein" evidence="1">
    <location>
        <begin position="27"/>
        <end position="539"/>
    </location>
</feature>
<evidence type="ECO:0000256" key="1">
    <source>
        <dbReference type="SAM" id="SignalP"/>
    </source>
</evidence>
<dbReference type="RefSeq" id="WP_107574957.1">
    <property type="nucleotide sequence ID" value="NZ_PZPL01000001.1"/>
</dbReference>
<reference evidence="2 3" key="1">
    <citation type="submission" date="2018-03" db="EMBL/GenBank/DDBJ databases">
        <title>Bacteriophage NCPPB3778 and a type I-E CRISPR drive the evolution of the US Biological Select Agent, Rathayibacter toxicus.</title>
        <authorList>
            <person name="Davis E.W.II."/>
            <person name="Tabima J.F."/>
            <person name="Weisberg A.J."/>
            <person name="Dantas Lopes L."/>
            <person name="Wiseman M.S."/>
            <person name="Wiseman M.S."/>
            <person name="Pupko T."/>
            <person name="Belcher M.S."/>
            <person name="Sechler A.J."/>
            <person name="Tancos M.A."/>
            <person name="Schroeder B.K."/>
            <person name="Murray T.D."/>
            <person name="Luster D.G."/>
            <person name="Schneider W.L."/>
            <person name="Rogers E."/>
            <person name="Andreote F.D."/>
            <person name="Grunwald N.J."/>
            <person name="Putnam M.L."/>
            <person name="Chang J.H."/>
        </authorList>
    </citation>
    <scope>NUCLEOTIDE SEQUENCE [LARGE SCALE GENOMIC DNA]</scope>
    <source>
        <strain evidence="2 3">DSM 15933</strain>
    </source>
</reference>
<sequence length="539" mass="55585">MKRLPTLAAAGAVLLAILATPLSAAAAQPAEISISGEVRVIGPTGAVLPFERVTVRAFSLHGDVVAESYGTGGFALNGLAEGSYVLRAEAAEVAPGWYGGASARSAATVVSASTETADIVLRPGGSVSGTARFSGALPAQRPDIAITPYLQDPATGGWERMSTSASVDFSVQDDPSFRLEHLAPGRYALRAHQWTAEPAYGDEWWSGASSSDGAALVDVVAGAESTGVSFVLPPWKWALPRIDGRDRYDTAVRLTASEFEPGLPVVYVASGATWPDALSAGPAASALGGALLLTDPASLPSTVAAELTRLRPTRVVVVGSELTVSAPVLDAIARASGAPTQRIGGKDRYDTSRLLVDDVFDRDRTAQVFLATGTNYPDALSVGPIAGRRHEAVLLVDGAQPTADAPTRRLLEDLSPGTLVALGGEPSIRQSVLDSLAQGPWTIDRIAGRDRSETSSWLVGEYPTTSEMRYVVTEGGFADALAVSSVAAAKGANVALTRSDCMRAAIPGNARHSAIDTLVLVGGLGTLGPEVAALAPCRG</sequence>
<dbReference type="InterPro" id="IPR007253">
    <property type="entry name" value="Cell_wall-bd_2"/>
</dbReference>
<name>A0A2T4UVG7_9MICO</name>
<dbReference type="Proteomes" id="UP000241085">
    <property type="component" value="Unassembled WGS sequence"/>
</dbReference>
<organism evidence="2 3">
    <name type="scientific">Rathayibacter caricis DSM 15933</name>
    <dbReference type="NCBI Taxonomy" id="1328867"/>
    <lineage>
        <taxon>Bacteria</taxon>
        <taxon>Bacillati</taxon>
        <taxon>Actinomycetota</taxon>
        <taxon>Actinomycetes</taxon>
        <taxon>Micrococcales</taxon>
        <taxon>Microbacteriaceae</taxon>
        <taxon>Rathayibacter</taxon>
    </lineage>
</organism>
<keyword evidence="1" id="KW-0732">Signal</keyword>
<dbReference type="AlphaFoldDB" id="A0A2T4UVG7"/>
<accession>A0A2T4UVG7</accession>
<gene>
    <name evidence="2" type="ORF">C1I63_12160</name>
</gene>
<dbReference type="PANTHER" id="PTHR30032:SF8">
    <property type="entry name" value="GERMINATION-SPECIFIC N-ACETYLMURAMOYL-L-ALANINE AMIDASE"/>
    <property type="match status" value="1"/>
</dbReference>
<feature type="signal peptide" evidence="1">
    <location>
        <begin position="1"/>
        <end position="26"/>
    </location>
</feature>
<dbReference type="PANTHER" id="PTHR30032">
    <property type="entry name" value="N-ACETYLMURAMOYL-L-ALANINE AMIDASE-RELATED"/>
    <property type="match status" value="1"/>
</dbReference>
<proteinExistence type="predicted"/>
<keyword evidence="3" id="KW-1185">Reference proteome</keyword>